<keyword evidence="1" id="KW-1133">Transmembrane helix</keyword>
<proteinExistence type="predicted"/>
<evidence type="ECO:0000313" key="3">
    <source>
        <dbReference type="Proteomes" id="UP000001785"/>
    </source>
</evidence>
<organismHost>
    <name type="scientific">Vibrio parahaemolyticus</name>
    <dbReference type="NCBI Taxonomy" id="670"/>
</organismHost>
<reference evidence="2 3" key="1">
    <citation type="journal article" date="2003" name="J. Bacteriol.">
        <title>Complete genome sequence of the broad-host-range vibriophage KVP40: comparative genomics of a T4-related bacteriophage.</title>
        <authorList>
            <person name="Miller E."/>
            <person name="Heidelberg J."/>
            <person name="Eisen J."/>
            <person name="Nelson W."/>
            <person name="Durkin A."/>
            <person name="Ciecko A."/>
            <person name="Feldblyum T."/>
            <person name="White O."/>
            <person name="Paulsen I."/>
            <person name="Nierman W."/>
            <person name="Lee J."/>
            <person name="Szczypinski B."/>
            <person name="Fraser C."/>
        </authorList>
    </citation>
    <scope>NUCLEOTIDE SEQUENCE</scope>
    <source>
        <strain evidence="3">Isolate Vibrio parahaemolyticus/Japan/Matsuzaki /1991</strain>
    </source>
</reference>
<dbReference type="Proteomes" id="UP000001785">
    <property type="component" value="Segment"/>
</dbReference>
<evidence type="ECO:0000256" key="1">
    <source>
        <dbReference type="SAM" id="Phobius"/>
    </source>
</evidence>
<keyword evidence="1" id="KW-0472">Membrane</keyword>
<organism evidence="2 3">
    <name type="scientific">Vibrio phage KVP40 (isolate Vibrio parahaemolyticus/Japan/Matsuzaki/1991)</name>
    <name type="common">KVP40</name>
    <name type="synonym">Bacteriophage KVP40</name>
    <dbReference type="NCBI Taxonomy" id="75320"/>
    <lineage>
        <taxon>Viruses</taxon>
        <taxon>Duplodnaviria</taxon>
        <taxon>Heunggongvirae</taxon>
        <taxon>Uroviricota</taxon>
        <taxon>Caudoviricetes</taxon>
        <taxon>Pantevenvirales</taxon>
        <taxon>Straboviridae</taxon>
        <taxon>Schizotequatrovirus</taxon>
        <taxon>Schizotequatrovirus KVP40</taxon>
    </lineage>
</organism>
<accession>Q6WHI4</accession>
<dbReference type="GeneID" id="2545794"/>
<name>Q6WHI4_BPKVM</name>
<sequence length="73" mass="8455">MGTVRFRYTRPMYSHLLSEVSNLIVYLLALVFIVLFALDIEEEKVRNHTFTLITCERVINPVIKAHDIGLCCD</sequence>
<gene>
    <name evidence="2" type="ORF">KVP40.0319</name>
</gene>
<protein>
    <submittedName>
        <fullName evidence="2">Uncharacterized protein</fullName>
    </submittedName>
</protein>
<keyword evidence="1" id="KW-0812">Transmembrane</keyword>
<dbReference type="EMBL" id="AY283928">
    <property type="protein sequence ID" value="AAQ64389.1"/>
    <property type="molecule type" value="Genomic_DNA"/>
</dbReference>
<feature type="transmembrane region" description="Helical" evidence="1">
    <location>
        <begin position="20"/>
        <end position="38"/>
    </location>
</feature>
<dbReference type="RefSeq" id="NP_899566.1">
    <property type="nucleotide sequence ID" value="NC_005083.2"/>
</dbReference>
<dbReference type="KEGG" id="vg:2545794"/>
<keyword evidence="3" id="KW-1185">Reference proteome</keyword>
<evidence type="ECO:0000313" key="2">
    <source>
        <dbReference type="EMBL" id="AAQ64389.1"/>
    </source>
</evidence>